<feature type="transmembrane region" description="Helical" evidence="2">
    <location>
        <begin position="43"/>
        <end position="65"/>
    </location>
</feature>
<evidence type="ECO:0000256" key="2">
    <source>
        <dbReference type="SAM" id="Phobius"/>
    </source>
</evidence>
<dbReference type="AlphaFoldDB" id="A0A840AM67"/>
<feature type="transmembrane region" description="Helical" evidence="2">
    <location>
        <begin position="71"/>
        <end position="96"/>
    </location>
</feature>
<dbReference type="EMBL" id="JACIDS010000002">
    <property type="protein sequence ID" value="MBB3930692.1"/>
    <property type="molecule type" value="Genomic_DNA"/>
</dbReference>
<keyword evidence="2" id="KW-1133">Transmembrane helix</keyword>
<organism evidence="3 4">
    <name type="scientific">Kaistia hirudinis</name>
    <dbReference type="NCBI Taxonomy" id="1293440"/>
    <lineage>
        <taxon>Bacteria</taxon>
        <taxon>Pseudomonadati</taxon>
        <taxon>Pseudomonadota</taxon>
        <taxon>Alphaproteobacteria</taxon>
        <taxon>Hyphomicrobiales</taxon>
        <taxon>Kaistiaceae</taxon>
        <taxon>Kaistia</taxon>
    </lineage>
</organism>
<keyword evidence="2" id="KW-0472">Membrane</keyword>
<accession>A0A840AM67</accession>
<dbReference type="InterPro" id="IPR005133">
    <property type="entry name" value="PhaG_MnhG_YufB"/>
</dbReference>
<sequence length="129" mass="13385">MIEIARDIVGGLFLAAGAAFFLIGAIGMHRMPELFSRIHAASLADTTGVGLILIGLMIHGGFSLVTVKLVFLLMFMLFMGPVATHALAAAALQAGLKPGSPTTRKQVAARATRKVAAHAAPPRKGRGKA</sequence>
<feature type="transmembrane region" description="Helical" evidence="2">
    <location>
        <begin position="12"/>
        <end position="31"/>
    </location>
</feature>
<dbReference type="GO" id="GO:0015385">
    <property type="term" value="F:sodium:proton antiporter activity"/>
    <property type="evidence" value="ECO:0007669"/>
    <property type="project" value="TreeGrafter"/>
</dbReference>
<comment type="caution">
    <text evidence="3">The sequence shown here is derived from an EMBL/GenBank/DDBJ whole genome shotgun (WGS) entry which is preliminary data.</text>
</comment>
<feature type="region of interest" description="Disordered" evidence="1">
    <location>
        <begin position="96"/>
        <end position="129"/>
    </location>
</feature>
<keyword evidence="2" id="KW-0812">Transmembrane</keyword>
<protein>
    <submittedName>
        <fullName evidence="3">Multicomponent Na+:H+ antiporter subunit G</fullName>
    </submittedName>
</protein>
<gene>
    <name evidence="3" type="ORF">GGR25_001731</name>
</gene>
<name>A0A840AM67_9HYPH</name>
<reference evidence="3 4" key="1">
    <citation type="submission" date="2020-08" db="EMBL/GenBank/DDBJ databases">
        <title>Genomic Encyclopedia of Type Strains, Phase IV (KMG-IV): sequencing the most valuable type-strain genomes for metagenomic binning, comparative biology and taxonomic classification.</title>
        <authorList>
            <person name="Goeker M."/>
        </authorList>
    </citation>
    <scope>NUCLEOTIDE SEQUENCE [LARGE SCALE GENOMIC DNA]</scope>
    <source>
        <strain evidence="3 4">DSM 25966</strain>
    </source>
</reference>
<dbReference type="RefSeq" id="WP_183398325.1">
    <property type="nucleotide sequence ID" value="NZ_JACIDS010000002.1"/>
</dbReference>
<keyword evidence="4" id="KW-1185">Reference proteome</keyword>
<dbReference type="Proteomes" id="UP000553963">
    <property type="component" value="Unassembled WGS sequence"/>
</dbReference>
<evidence type="ECO:0000313" key="4">
    <source>
        <dbReference type="Proteomes" id="UP000553963"/>
    </source>
</evidence>
<evidence type="ECO:0000256" key="1">
    <source>
        <dbReference type="SAM" id="MobiDB-lite"/>
    </source>
</evidence>
<evidence type="ECO:0000313" key="3">
    <source>
        <dbReference type="EMBL" id="MBB3930692.1"/>
    </source>
</evidence>
<proteinExistence type="predicted"/>
<dbReference type="PANTHER" id="PTHR34703">
    <property type="entry name" value="ANTIPORTER SUBUNIT MNHG2-RELATED"/>
    <property type="match status" value="1"/>
</dbReference>
<feature type="compositionally biased region" description="Low complexity" evidence="1">
    <location>
        <begin position="96"/>
        <end position="110"/>
    </location>
</feature>
<feature type="compositionally biased region" description="Basic residues" evidence="1">
    <location>
        <begin position="111"/>
        <end position="129"/>
    </location>
</feature>
<dbReference type="NCBIfam" id="TIGR01300">
    <property type="entry name" value="CPA3_mnhG_phaG"/>
    <property type="match status" value="1"/>
</dbReference>
<dbReference type="Pfam" id="PF03334">
    <property type="entry name" value="PhaG_MnhG_YufB"/>
    <property type="match status" value="1"/>
</dbReference>
<dbReference type="PANTHER" id="PTHR34703:SF1">
    <property type="entry name" value="ANTIPORTER SUBUNIT MNHG2-RELATED"/>
    <property type="match status" value="1"/>
</dbReference>